<feature type="transmembrane region" description="Helical" evidence="2">
    <location>
        <begin position="511"/>
        <end position="529"/>
    </location>
</feature>
<keyword evidence="2" id="KW-0472">Membrane</keyword>
<dbReference type="EMBL" id="BEGY01000057">
    <property type="protein sequence ID" value="GAX80848.1"/>
    <property type="molecule type" value="Genomic_DNA"/>
</dbReference>
<protein>
    <submittedName>
        <fullName evidence="3">Uncharacterized protein</fullName>
    </submittedName>
</protein>
<dbReference type="Proteomes" id="UP000232323">
    <property type="component" value="Unassembled WGS sequence"/>
</dbReference>
<evidence type="ECO:0000313" key="3">
    <source>
        <dbReference type="EMBL" id="GAX80848.1"/>
    </source>
</evidence>
<gene>
    <name evidence="3" type="ORF">CEUSTIGMA_g8283.t1</name>
</gene>
<evidence type="ECO:0000256" key="1">
    <source>
        <dbReference type="SAM" id="MobiDB-lite"/>
    </source>
</evidence>
<evidence type="ECO:0000256" key="2">
    <source>
        <dbReference type="SAM" id="Phobius"/>
    </source>
</evidence>
<proteinExistence type="predicted"/>
<feature type="region of interest" description="Disordered" evidence="1">
    <location>
        <begin position="210"/>
        <end position="379"/>
    </location>
</feature>
<dbReference type="AlphaFoldDB" id="A0A250XCN6"/>
<dbReference type="OrthoDB" id="548722at2759"/>
<comment type="caution">
    <text evidence="3">The sequence shown here is derived from an EMBL/GenBank/DDBJ whole genome shotgun (WGS) entry which is preliminary data.</text>
</comment>
<name>A0A250XCN6_9CHLO</name>
<keyword evidence="2" id="KW-1133">Transmembrane helix</keyword>
<feature type="compositionally biased region" description="Low complexity" evidence="1">
    <location>
        <begin position="290"/>
        <end position="307"/>
    </location>
</feature>
<keyword evidence="4" id="KW-1185">Reference proteome</keyword>
<feature type="compositionally biased region" description="Polar residues" evidence="1">
    <location>
        <begin position="219"/>
        <end position="239"/>
    </location>
</feature>
<organism evidence="3 4">
    <name type="scientific">Chlamydomonas eustigma</name>
    <dbReference type="NCBI Taxonomy" id="1157962"/>
    <lineage>
        <taxon>Eukaryota</taxon>
        <taxon>Viridiplantae</taxon>
        <taxon>Chlorophyta</taxon>
        <taxon>core chlorophytes</taxon>
        <taxon>Chlorophyceae</taxon>
        <taxon>CS clade</taxon>
        <taxon>Chlamydomonadales</taxon>
        <taxon>Chlamydomonadaceae</taxon>
        <taxon>Chlamydomonas</taxon>
    </lineage>
</organism>
<feature type="compositionally biased region" description="Polar residues" evidence="1">
    <location>
        <begin position="247"/>
        <end position="275"/>
    </location>
</feature>
<feature type="transmembrane region" description="Helical" evidence="2">
    <location>
        <begin position="470"/>
        <end position="491"/>
    </location>
</feature>
<accession>A0A250XCN6</accession>
<reference evidence="3 4" key="1">
    <citation type="submission" date="2017-08" db="EMBL/GenBank/DDBJ databases">
        <title>Acidophilic green algal genome provides insights into adaptation to an acidic environment.</title>
        <authorList>
            <person name="Hirooka S."/>
            <person name="Hirose Y."/>
            <person name="Kanesaki Y."/>
            <person name="Higuchi S."/>
            <person name="Fujiwara T."/>
            <person name="Onuma R."/>
            <person name="Era A."/>
            <person name="Ohbayashi R."/>
            <person name="Uzuka A."/>
            <person name="Nozaki H."/>
            <person name="Yoshikawa H."/>
            <person name="Miyagishima S.Y."/>
        </authorList>
    </citation>
    <scope>NUCLEOTIDE SEQUENCE [LARGE SCALE GENOMIC DNA]</scope>
    <source>
        <strain evidence="3 4">NIES-2499</strain>
    </source>
</reference>
<feature type="compositionally biased region" description="Polar residues" evidence="1">
    <location>
        <begin position="354"/>
        <end position="379"/>
    </location>
</feature>
<sequence>MQSSLKCAGGYSGRGVDAVPRVGRCPYGLSRALTLFQTSKTYIIKSSTDKANLSADGSKQQPSIWDRILPPIAAKDMLTSTWSMLQSCFWPILLIYALKDAAAFVLHRMGHRLTNLGAECILGPLPSITNTWWLNMDSTFLEGNLGYQAMIAVFFLLCLPLNIALNSYAMSASMEVLRRSKEKSAATPVPAAQSASNNASAHDVVNAEAEVPEAAHSATPASTSGLPISNSTVSSTGPTHNPGMSIDGSSSSGYERTLSNASTSTNPRQTDIIRSSSDEAAAGPQHSDSSDASSSASEGQSVSSQAGTEVSGSKPRVDQVAPPSQPPLLSKETTSQPGGSWSERVASMLGFGAKNQSSEPSQAGDKTSSLESGSGTAVTQPSKSLSLIQTAKDAIQEVLAVAPTVNGMLQRVWWVDVLFNVRALPLQALSLLVLPLPYTLPMLLAIQLAVPCAIAEGHSGMTAIQRSQQLMTGFGHAYAWPFVSIIVGIRIVDVVRNLILASLPPRFWQEIIEIPVILIGLFGFTKLVIIRLQDLIPLAAYYIASSKKTELNEGVNDTTNVAVKRDDAVPSPSM</sequence>
<keyword evidence="2" id="KW-0812">Transmembrane</keyword>
<evidence type="ECO:0000313" key="4">
    <source>
        <dbReference type="Proteomes" id="UP000232323"/>
    </source>
</evidence>